<dbReference type="InterPro" id="IPR018253">
    <property type="entry name" value="DnaJ_domain_CS"/>
</dbReference>
<dbReference type="CDD" id="cd06257">
    <property type="entry name" value="DnaJ"/>
    <property type="match status" value="1"/>
</dbReference>
<keyword evidence="2" id="KW-0812">Transmembrane</keyword>
<evidence type="ECO:0000256" key="6">
    <source>
        <dbReference type="SAM" id="MobiDB-lite"/>
    </source>
</evidence>
<dbReference type="GO" id="GO:0071218">
    <property type="term" value="P:cellular response to misfolded protein"/>
    <property type="evidence" value="ECO:0007669"/>
    <property type="project" value="TreeGrafter"/>
</dbReference>
<sequence>MESNKDEAVKCLAIAQKHRNAGNFESARRFCQKSLNLFSTPEATKLLEIIDSESTATPSSSTSSSSSTGDSSNTAFSSSAETHTSSSGTRHRHADTNAKPSGSTNGKANGASKEAEKKREYTPEQAAVVKRIRACKVTEYYEILSLKKDCEEVEVKKAYRKLALSLHPDKNGAPGADEAFKMVSKSFQVLSDPQKRAAYDQHGSDPESRFGGGTPSFARRSQSFGGSPFGPGGGFEGEMSPEDLFNMFFGGGGMGQTSFGGGPVFTASFGPGGFRPTRVRRTNAGQQQAHNAEPRSVFMQLLPLIILFGFSLLNALPSLFGSTPTPDPRFSFNPSSRYNVERHTGGLGIKYHVNAAEFSGHPIAAELARNDKQTGPELRRFEGSVEKIYTQDLYAQCQRGLDRKERLKNQEVGVFGFGTDWDKVRQIEEEPISSCDELRKLGLLK</sequence>
<dbReference type="InterPro" id="IPR051100">
    <property type="entry name" value="DnaJ_subfamily_B/C"/>
</dbReference>
<dbReference type="GO" id="GO:0030544">
    <property type="term" value="F:Hsp70 protein binding"/>
    <property type="evidence" value="ECO:0007669"/>
    <property type="project" value="TreeGrafter"/>
</dbReference>
<dbReference type="Pfam" id="PF00226">
    <property type="entry name" value="DnaJ"/>
    <property type="match status" value="1"/>
</dbReference>
<dbReference type="InterPro" id="IPR015399">
    <property type="entry name" value="DUF1977_DnaJ-like"/>
</dbReference>
<evidence type="ECO:0000259" key="7">
    <source>
        <dbReference type="PROSITE" id="PS50076"/>
    </source>
</evidence>
<dbReference type="SUPFAM" id="SSF46565">
    <property type="entry name" value="Chaperone J-domain"/>
    <property type="match status" value="1"/>
</dbReference>
<dbReference type="Pfam" id="PF09320">
    <property type="entry name" value="DUF1977"/>
    <property type="match status" value="1"/>
</dbReference>
<dbReference type="SMART" id="SM00271">
    <property type="entry name" value="DnaJ"/>
    <property type="match status" value="1"/>
</dbReference>
<dbReference type="Proteomes" id="UP000309038">
    <property type="component" value="Unassembled WGS sequence"/>
</dbReference>
<dbReference type="PANTHER" id="PTHR43908:SF3">
    <property type="entry name" value="AT29763P-RELATED"/>
    <property type="match status" value="1"/>
</dbReference>
<comment type="subcellular location">
    <subcellularLocation>
        <location evidence="1">Endoplasmic reticulum membrane</location>
        <topology evidence="1">Single-pass membrane protein</topology>
    </subcellularLocation>
</comment>
<keyword evidence="9" id="KW-1185">Reference proteome</keyword>
<feature type="compositionally biased region" description="Basic and acidic residues" evidence="6">
    <location>
        <begin position="113"/>
        <end position="122"/>
    </location>
</feature>
<keyword evidence="3" id="KW-0256">Endoplasmic reticulum</keyword>
<evidence type="ECO:0000256" key="2">
    <source>
        <dbReference type="ARBA" id="ARBA00022692"/>
    </source>
</evidence>
<dbReference type="GO" id="GO:0005789">
    <property type="term" value="C:endoplasmic reticulum membrane"/>
    <property type="evidence" value="ECO:0007669"/>
    <property type="project" value="UniProtKB-SubCell"/>
</dbReference>
<name>A0A4S4KKS7_9APHY</name>
<dbReference type="InterPro" id="IPR036869">
    <property type="entry name" value="J_dom_sf"/>
</dbReference>
<feature type="compositionally biased region" description="Basic and acidic residues" evidence="6">
    <location>
        <begin position="198"/>
        <end position="208"/>
    </location>
</feature>
<dbReference type="PROSITE" id="PS00636">
    <property type="entry name" value="DNAJ_1"/>
    <property type="match status" value="1"/>
</dbReference>
<comment type="caution">
    <text evidence="8">The sequence shown here is derived from an EMBL/GenBank/DDBJ whole genome shotgun (WGS) entry which is preliminary data.</text>
</comment>
<dbReference type="InterPro" id="IPR001623">
    <property type="entry name" value="DnaJ_domain"/>
</dbReference>
<accession>A0A4S4KKS7</accession>
<evidence type="ECO:0000256" key="3">
    <source>
        <dbReference type="ARBA" id="ARBA00022824"/>
    </source>
</evidence>
<dbReference type="PRINTS" id="PR00625">
    <property type="entry name" value="JDOMAIN"/>
</dbReference>
<feature type="compositionally biased region" description="Low complexity" evidence="6">
    <location>
        <begin position="52"/>
        <end position="88"/>
    </location>
</feature>
<evidence type="ECO:0000256" key="5">
    <source>
        <dbReference type="ARBA" id="ARBA00023136"/>
    </source>
</evidence>
<dbReference type="FunFam" id="1.10.287.110:FF:000070">
    <property type="entry name" value="Endoplasmic reticulum protein, putative"/>
    <property type="match status" value="1"/>
</dbReference>
<keyword evidence="4" id="KW-1133">Transmembrane helix</keyword>
<proteinExistence type="predicted"/>
<protein>
    <recommendedName>
        <fullName evidence="7">J domain-containing protein</fullName>
    </recommendedName>
</protein>
<organism evidence="8 9">
    <name type="scientific">Hermanssonia centrifuga</name>
    <dbReference type="NCBI Taxonomy" id="98765"/>
    <lineage>
        <taxon>Eukaryota</taxon>
        <taxon>Fungi</taxon>
        <taxon>Dikarya</taxon>
        <taxon>Basidiomycota</taxon>
        <taxon>Agaricomycotina</taxon>
        <taxon>Agaricomycetes</taxon>
        <taxon>Polyporales</taxon>
        <taxon>Meruliaceae</taxon>
        <taxon>Hermanssonia</taxon>
    </lineage>
</organism>
<feature type="compositionally biased region" description="Polar residues" evidence="6">
    <location>
        <begin position="98"/>
        <end position="107"/>
    </location>
</feature>
<evidence type="ECO:0000313" key="8">
    <source>
        <dbReference type="EMBL" id="THG97249.1"/>
    </source>
</evidence>
<evidence type="ECO:0000256" key="4">
    <source>
        <dbReference type="ARBA" id="ARBA00022989"/>
    </source>
</evidence>
<gene>
    <name evidence="8" type="ORF">EW026_g4720</name>
</gene>
<feature type="domain" description="J" evidence="7">
    <location>
        <begin position="139"/>
        <end position="203"/>
    </location>
</feature>
<feature type="region of interest" description="Disordered" evidence="6">
    <location>
        <begin position="198"/>
        <end position="227"/>
    </location>
</feature>
<feature type="region of interest" description="Disordered" evidence="6">
    <location>
        <begin position="50"/>
        <end position="125"/>
    </location>
</feature>
<keyword evidence="5" id="KW-0472">Membrane</keyword>
<evidence type="ECO:0000313" key="9">
    <source>
        <dbReference type="Proteomes" id="UP000309038"/>
    </source>
</evidence>
<dbReference type="PROSITE" id="PS50076">
    <property type="entry name" value="DNAJ_2"/>
    <property type="match status" value="1"/>
</dbReference>
<dbReference type="EMBL" id="SGPJ01000180">
    <property type="protein sequence ID" value="THG97249.1"/>
    <property type="molecule type" value="Genomic_DNA"/>
</dbReference>
<dbReference type="AlphaFoldDB" id="A0A4S4KKS7"/>
<evidence type="ECO:0000256" key="1">
    <source>
        <dbReference type="ARBA" id="ARBA00004389"/>
    </source>
</evidence>
<dbReference type="PANTHER" id="PTHR43908">
    <property type="entry name" value="AT29763P-RELATED"/>
    <property type="match status" value="1"/>
</dbReference>
<dbReference type="Gene3D" id="1.10.287.110">
    <property type="entry name" value="DnaJ domain"/>
    <property type="match status" value="1"/>
</dbReference>
<reference evidence="8 9" key="1">
    <citation type="submission" date="2019-02" db="EMBL/GenBank/DDBJ databases">
        <title>Genome sequencing of the rare red list fungi Phlebia centrifuga.</title>
        <authorList>
            <person name="Buettner E."/>
            <person name="Kellner H."/>
        </authorList>
    </citation>
    <scope>NUCLEOTIDE SEQUENCE [LARGE SCALE GENOMIC DNA]</scope>
    <source>
        <strain evidence="8 9">DSM 108282</strain>
    </source>
</reference>